<gene>
    <name evidence="2" type="ORF">I592_01103</name>
    <name evidence="1" type="ORF">UKC_02858</name>
</gene>
<evidence type="ECO:0000313" key="2">
    <source>
        <dbReference type="EMBL" id="EOW81803.1"/>
    </source>
</evidence>
<dbReference type="HOGENOM" id="CLU_2989703_0_0_9"/>
<reference evidence="2 4" key="2">
    <citation type="submission" date="2013-03" db="EMBL/GenBank/DDBJ databases">
        <title>The Genome Sequence of Enterococcus gilvus ATCC BAA-350 (PacBio/Illumina hybrid assembly).</title>
        <authorList>
            <consortium name="The Broad Institute Genomics Platform"/>
            <consortium name="The Broad Institute Genome Sequencing Center for Infectious Disease"/>
            <person name="Earl A."/>
            <person name="Russ C."/>
            <person name="Gilmore M."/>
            <person name="Surin D."/>
            <person name="Walker B."/>
            <person name="Young S."/>
            <person name="Zeng Q."/>
            <person name="Gargeya S."/>
            <person name="Fitzgerald M."/>
            <person name="Haas B."/>
            <person name="Abouelleil A."/>
            <person name="Allen A.W."/>
            <person name="Alvarado L."/>
            <person name="Arachchi H.M."/>
            <person name="Berlin A.M."/>
            <person name="Chapman S.B."/>
            <person name="Gainer-Dewar J."/>
            <person name="Goldberg J."/>
            <person name="Griggs A."/>
            <person name="Gujja S."/>
            <person name="Hansen M."/>
            <person name="Howarth C."/>
            <person name="Imamovic A."/>
            <person name="Ireland A."/>
            <person name="Larimer J."/>
            <person name="McCowan C."/>
            <person name="Murphy C."/>
            <person name="Pearson M."/>
            <person name="Poon T.W."/>
            <person name="Priest M."/>
            <person name="Roberts A."/>
            <person name="Saif S."/>
            <person name="Shea T."/>
            <person name="Sisk P."/>
            <person name="Sykes S."/>
            <person name="Wortman J."/>
            <person name="Nusbaum C."/>
            <person name="Birren B."/>
        </authorList>
    </citation>
    <scope>NUCLEOTIDE SEQUENCE [LARGE SCALE GENOMIC DNA]</scope>
    <source>
        <strain evidence="2 4">ATCC BAA-350</strain>
    </source>
</reference>
<dbReference type="EMBL" id="ASWH01000001">
    <property type="protein sequence ID" value="EOW81803.1"/>
    <property type="molecule type" value="Genomic_DNA"/>
</dbReference>
<dbReference type="RefSeq" id="WP_010781225.1">
    <property type="nucleotide sequence ID" value="NZ_ASWH01000001.1"/>
</dbReference>
<evidence type="ECO:0000313" key="1">
    <source>
        <dbReference type="EMBL" id="EOI54821.1"/>
    </source>
</evidence>
<keyword evidence="4" id="KW-1185">Reference proteome</keyword>
<comment type="caution">
    <text evidence="1">The sequence shown here is derived from an EMBL/GenBank/DDBJ whole genome shotgun (WGS) entry which is preliminary data.</text>
</comment>
<dbReference type="Proteomes" id="UP000014160">
    <property type="component" value="Unassembled WGS sequence"/>
</dbReference>
<dbReference type="AlphaFoldDB" id="R2VB12"/>
<dbReference type="PATRIC" id="fig|1158614.4.peg.1112"/>
<evidence type="ECO:0000313" key="3">
    <source>
        <dbReference type="Proteomes" id="UP000013750"/>
    </source>
</evidence>
<dbReference type="eggNOG" id="ENOG50308D2">
    <property type="taxonomic scope" value="Bacteria"/>
</dbReference>
<reference evidence="1 3" key="1">
    <citation type="submission" date="2013-02" db="EMBL/GenBank/DDBJ databases">
        <title>The Genome Sequence of Enterococcus gilvus ATCC BAA-350.</title>
        <authorList>
            <consortium name="The Broad Institute Genome Sequencing Platform"/>
            <consortium name="The Broad Institute Genome Sequencing Center for Infectious Disease"/>
            <person name="Earl A.M."/>
            <person name="Gilmore M.S."/>
            <person name="Lebreton F."/>
            <person name="Walker B."/>
            <person name="Young S.K."/>
            <person name="Zeng Q."/>
            <person name="Gargeya S."/>
            <person name="Fitzgerald M."/>
            <person name="Haas B."/>
            <person name="Abouelleil A."/>
            <person name="Alvarado L."/>
            <person name="Arachchi H.M."/>
            <person name="Berlin A.M."/>
            <person name="Chapman S.B."/>
            <person name="Dewar J."/>
            <person name="Goldberg J."/>
            <person name="Griggs A."/>
            <person name="Gujja S."/>
            <person name="Hansen M."/>
            <person name="Howarth C."/>
            <person name="Imamovic A."/>
            <person name="Larimer J."/>
            <person name="McCowan C."/>
            <person name="Murphy C."/>
            <person name="Neiman D."/>
            <person name="Pearson M."/>
            <person name="Priest M."/>
            <person name="Roberts A."/>
            <person name="Saif S."/>
            <person name="Shea T."/>
            <person name="Sisk P."/>
            <person name="Sykes S."/>
            <person name="Wortman J."/>
            <person name="Nusbaum C."/>
            <person name="Birren B."/>
        </authorList>
    </citation>
    <scope>NUCLEOTIDE SEQUENCE [LARGE SCALE GENOMIC DNA]</scope>
    <source>
        <strain evidence="1 3">ATCC BAA-350</strain>
    </source>
</reference>
<dbReference type="EMBL" id="AJDQ01000009">
    <property type="protein sequence ID" value="EOI54821.1"/>
    <property type="molecule type" value="Genomic_DNA"/>
</dbReference>
<dbReference type="Proteomes" id="UP000013750">
    <property type="component" value="Unassembled WGS sequence"/>
</dbReference>
<accession>R2VB12</accession>
<proteinExistence type="predicted"/>
<name>R2VB12_9ENTE</name>
<protein>
    <submittedName>
        <fullName evidence="1">Uncharacterized protein</fullName>
    </submittedName>
</protein>
<organism evidence="1 3">
    <name type="scientific">Enterococcus gilvus ATCC BAA-350</name>
    <dbReference type="NCBI Taxonomy" id="1158614"/>
    <lineage>
        <taxon>Bacteria</taxon>
        <taxon>Bacillati</taxon>
        <taxon>Bacillota</taxon>
        <taxon>Bacilli</taxon>
        <taxon>Lactobacillales</taxon>
        <taxon>Enterococcaceae</taxon>
        <taxon>Enterococcus</taxon>
    </lineage>
</organism>
<sequence>MIPMFIKRWMCKLKGHNFESYEFRTGPYPLDIEEAGHCTRCGFDTHGDIKEYGGYGRV</sequence>
<evidence type="ECO:0000313" key="4">
    <source>
        <dbReference type="Proteomes" id="UP000014160"/>
    </source>
</evidence>